<evidence type="ECO:0000313" key="5">
    <source>
        <dbReference type="EMBL" id="GIQ71411.1"/>
    </source>
</evidence>
<dbReference type="InterPro" id="IPR015797">
    <property type="entry name" value="NUDIX_hydrolase-like_dom_sf"/>
</dbReference>
<keyword evidence="6" id="KW-1185">Reference proteome</keyword>
<dbReference type="PANTHER" id="PTHR43046">
    <property type="entry name" value="GDP-MANNOSE MANNOSYL HYDROLASE"/>
    <property type="match status" value="1"/>
</dbReference>
<dbReference type="EMBL" id="BOVK01000086">
    <property type="protein sequence ID" value="GIQ71411.1"/>
    <property type="molecule type" value="Genomic_DNA"/>
</dbReference>
<dbReference type="SUPFAM" id="SSF55811">
    <property type="entry name" value="Nudix"/>
    <property type="match status" value="1"/>
</dbReference>
<protein>
    <submittedName>
        <fullName evidence="5">DNA mismatch repair protein MutT</fullName>
    </submittedName>
</protein>
<reference evidence="5" key="1">
    <citation type="submission" date="2021-04" db="EMBL/GenBank/DDBJ databases">
        <title>Draft genome sequence of Xylanibacillus composti strain K13.</title>
        <authorList>
            <person name="Uke A."/>
            <person name="Chhe C."/>
            <person name="Baramee S."/>
            <person name="Kosugi A."/>
        </authorList>
    </citation>
    <scope>NUCLEOTIDE SEQUENCE</scope>
    <source>
        <strain evidence="5">K13</strain>
    </source>
</reference>
<accession>A0A8J4H7H6</accession>
<feature type="domain" description="Nudix hydrolase" evidence="4">
    <location>
        <begin position="4"/>
        <end position="142"/>
    </location>
</feature>
<dbReference type="PRINTS" id="PR00502">
    <property type="entry name" value="NUDIXFAMILY"/>
</dbReference>
<comment type="caution">
    <text evidence="5">The sequence shown here is derived from an EMBL/GenBank/DDBJ whole genome shotgun (WGS) entry which is preliminary data.</text>
</comment>
<dbReference type="Proteomes" id="UP000677918">
    <property type="component" value="Unassembled WGS sequence"/>
</dbReference>
<organism evidence="5 6">
    <name type="scientific">Xylanibacillus composti</name>
    <dbReference type="NCBI Taxonomy" id="1572762"/>
    <lineage>
        <taxon>Bacteria</taxon>
        <taxon>Bacillati</taxon>
        <taxon>Bacillota</taxon>
        <taxon>Bacilli</taxon>
        <taxon>Bacillales</taxon>
        <taxon>Paenibacillaceae</taxon>
        <taxon>Xylanibacillus</taxon>
    </lineage>
</organism>
<dbReference type="InterPro" id="IPR000086">
    <property type="entry name" value="NUDIX_hydrolase_dom"/>
</dbReference>
<evidence type="ECO:0000256" key="3">
    <source>
        <dbReference type="RuleBase" id="RU003476"/>
    </source>
</evidence>
<dbReference type="Pfam" id="PF00293">
    <property type="entry name" value="NUDIX"/>
    <property type="match status" value="1"/>
</dbReference>
<evidence type="ECO:0000256" key="2">
    <source>
        <dbReference type="ARBA" id="ARBA00022801"/>
    </source>
</evidence>
<dbReference type="InterPro" id="IPR020084">
    <property type="entry name" value="NUDIX_hydrolase_CS"/>
</dbReference>
<dbReference type="PROSITE" id="PS00893">
    <property type="entry name" value="NUDIX_BOX"/>
    <property type="match status" value="1"/>
</dbReference>
<keyword evidence="2 3" id="KW-0378">Hydrolase</keyword>
<dbReference type="AlphaFoldDB" id="A0A8J4H7H6"/>
<dbReference type="Gene3D" id="3.90.79.10">
    <property type="entry name" value="Nucleoside Triphosphate Pyrophosphohydrolase"/>
    <property type="match status" value="1"/>
</dbReference>
<comment type="cofactor">
    <cofactor evidence="1">
        <name>Mg(2+)</name>
        <dbReference type="ChEBI" id="CHEBI:18420"/>
    </cofactor>
</comment>
<dbReference type="InterPro" id="IPR020476">
    <property type="entry name" value="Nudix_hydrolase"/>
</dbReference>
<dbReference type="GO" id="GO:0016787">
    <property type="term" value="F:hydrolase activity"/>
    <property type="evidence" value="ECO:0007669"/>
    <property type="project" value="UniProtKB-KW"/>
</dbReference>
<dbReference type="RefSeq" id="WP_213414203.1">
    <property type="nucleotide sequence ID" value="NZ_BOVK01000086.1"/>
</dbReference>
<gene>
    <name evidence="5" type="ORF">XYCOK13_42350</name>
</gene>
<comment type="similarity">
    <text evidence="3">Belongs to the Nudix hydrolase family.</text>
</comment>
<dbReference type="PANTHER" id="PTHR43046:SF14">
    <property type="entry name" value="MUTT_NUDIX FAMILY PROTEIN"/>
    <property type="match status" value="1"/>
</dbReference>
<evidence type="ECO:0000256" key="1">
    <source>
        <dbReference type="ARBA" id="ARBA00001946"/>
    </source>
</evidence>
<proteinExistence type="inferred from homology"/>
<name>A0A8J4H7H6_9BACL</name>
<dbReference type="PROSITE" id="PS51462">
    <property type="entry name" value="NUDIX"/>
    <property type="match status" value="1"/>
</dbReference>
<evidence type="ECO:0000259" key="4">
    <source>
        <dbReference type="PROSITE" id="PS51462"/>
    </source>
</evidence>
<dbReference type="CDD" id="cd04686">
    <property type="entry name" value="NUDIX_Hydrolase"/>
    <property type="match status" value="1"/>
</dbReference>
<evidence type="ECO:0000313" key="6">
    <source>
        <dbReference type="Proteomes" id="UP000677918"/>
    </source>
</evidence>
<sequence length="160" mass="18175">MKEIWHRHHGVYGICSDDQKLLLIHKNGGPYSGRFDLPGGSLEPNESVAEALLREFREETGLVVKIHSNAGFRDFVVPWIRSGYEHTHCHHIALFYKVSYVDGDVTRSPNIDDSLGAEWVDIGLLNQDNSSPLVLEALNWMNTNIISSEVTIYKSWEIKN</sequence>